<dbReference type="SMART" id="SM00091">
    <property type="entry name" value="PAS"/>
    <property type="match status" value="1"/>
</dbReference>
<dbReference type="GO" id="GO:0003677">
    <property type="term" value="F:DNA binding"/>
    <property type="evidence" value="ECO:0007669"/>
    <property type="project" value="UniProtKB-KW"/>
</dbReference>
<evidence type="ECO:0000259" key="4">
    <source>
        <dbReference type="PROSITE" id="PS50045"/>
    </source>
</evidence>
<dbReference type="InterPro" id="IPR027417">
    <property type="entry name" value="P-loop_NTPase"/>
</dbReference>
<dbReference type="Pfam" id="PF25601">
    <property type="entry name" value="AAA_lid_14"/>
    <property type="match status" value="1"/>
</dbReference>
<dbReference type="PANTHER" id="PTHR32071:SF57">
    <property type="entry name" value="C4-DICARBOXYLATE TRANSPORT TRANSCRIPTIONAL REGULATORY PROTEIN DCTD"/>
    <property type="match status" value="1"/>
</dbReference>
<dbReference type="PROSITE" id="PS50045">
    <property type="entry name" value="SIGMA54_INTERACT_4"/>
    <property type="match status" value="1"/>
</dbReference>
<dbReference type="GO" id="GO:0005524">
    <property type="term" value="F:ATP binding"/>
    <property type="evidence" value="ECO:0007669"/>
    <property type="project" value="UniProtKB-KW"/>
</dbReference>
<dbReference type="InterPro" id="IPR003593">
    <property type="entry name" value="AAA+_ATPase"/>
</dbReference>
<dbReference type="PROSITE" id="PS00675">
    <property type="entry name" value="SIGMA54_INTERACT_1"/>
    <property type="match status" value="1"/>
</dbReference>
<dbReference type="InterPro" id="IPR035965">
    <property type="entry name" value="PAS-like_dom_sf"/>
</dbReference>
<dbReference type="SUPFAM" id="SSF46785">
    <property type="entry name" value="Winged helix' DNA-binding domain"/>
    <property type="match status" value="1"/>
</dbReference>
<dbReference type="PROSITE" id="PS50112">
    <property type="entry name" value="PAS"/>
    <property type="match status" value="1"/>
</dbReference>
<comment type="caution">
    <text evidence="6">The sequence shown here is derived from an EMBL/GenBank/DDBJ whole genome shotgun (WGS) entry which is preliminary data.</text>
</comment>
<keyword evidence="3" id="KW-0238">DNA-binding</keyword>
<keyword evidence="2" id="KW-0067">ATP-binding</keyword>
<dbReference type="OrthoDB" id="9803970at2"/>
<dbReference type="InterPro" id="IPR058031">
    <property type="entry name" value="AAA_lid_NorR"/>
</dbReference>
<accession>A0A845FD88</accession>
<dbReference type="SUPFAM" id="SSF55785">
    <property type="entry name" value="PYP-like sensor domain (PAS domain)"/>
    <property type="match status" value="1"/>
</dbReference>
<dbReference type="EMBL" id="WMFA01000003">
    <property type="protein sequence ID" value="MYL71527.1"/>
    <property type="molecule type" value="Genomic_DNA"/>
</dbReference>
<dbReference type="InterPro" id="IPR013668">
    <property type="entry name" value="RNase_R_HTH_12"/>
</dbReference>
<protein>
    <submittedName>
        <fullName evidence="6">AAA family ATPase</fullName>
    </submittedName>
</protein>
<dbReference type="InterPro" id="IPR000014">
    <property type="entry name" value="PAS"/>
</dbReference>
<dbReference type="PANTHER" id="PTHR32071">
    <property type="entry name" value="TRANSCRIPTIONAL REGULATORY PROTEIN"/>
    <property type="match status" value="1"/>
</dbReference>
<dbReference type="SMART" id="SM00382">
    <property type="entry name" value="AAA"/>
    <property type="match status" value="1"/>
</dbReference>
<dbReference type="Pfam" id="PF08461">
    <property type="entry name" value="WHD_RNase_R"/>
    <property type="match status" value="1"/>
</dbReference>
<evidence type="ECO:0000256" key="3">
    <source>
        <dbReference type="ARBA" id="ARBA00023125"/>
    </source>
</evidence>
<dbReference type="InterPro" id="IPR013767">
    <property type="entry name" value="PAS_fold"/>
</dbReference>
<organism evidence="6 7">
    <name type="scientific">Halobacillus litoralis</name>
    <dbReference type="NCBI Taxonomy" id="45668"/>
    <lineage>
        <taxon>Bacteria</taxon>
        <taxon>Bacillati</taxon>
        <taxon>Bacillota</taxon>
        <taxon>Bacilli</taxon>
        <taxon>Bacillales</taxon>
        <taxon>Bacillaceae</taxon>
        <taxon>Halobacillus</taxon>
    </lineage>
</organism>
<dbReference type="CDD" id="cd00009">
    <property type="entry name" value="AAA"/>
    <property type="match status" value="1"/>
</dbReference>
<feature type="domain" description="PAS" evidence="5">
    <location>
        <begin position="209"/>
        <end position="254"/>
    </location>
</feature>
<proteinExistence type="predicted"/>
<name>A0A845FD88_9BACI</name>
<feature type="domain" description="Sigma-54 factor interaction" evidence="4">
    <location>
        <begin position="334"/>
        <end position="560"/>
    </location>
</feature>
<evidence type="ECO:0000259" key="5">
    <source>
        <dbReference type="PROSITE" id="PS50112"/>
    </source>
</evidence>
<dbReference type="Pfam" id="PF00158">
    <property type="entry name" value="Sigma54_activat"/>
    <property type="match status" value="1"/>
</dbReference>
<dbReference type="Gene3D" id="1.10.8.60">
    <property type="match status" value="1"/>
</dbReference>
<dbReference type="GO" id="GO:0006355">
    <property type="term" value="P:regulation of DNA-templated transcription"/>
    <property type="evidence" value="ECO:0007669"/>
    <property type="project" value="InterPro"/>
</dbReference>
<evidence type="ECO:0000256" key="2">
    <source>
        <dbReference type="ARBA" id="ARBA00022840"/>
    </source>
</evidence>
<dbReference type="AlphaFoldDB" id="A0A845FD88"/>
<dbReference type="GeneID" id="78007670"/>
<evidence type="ECO:0000256" key="1">
    <source>
        <dbReference type="ARBA" id="ARBA00022741"/>
    </source>
</evidence>
<reference evidence="6 7" key="1">
    <citation type="submission" date="2019-11" db="EMBL/GenBank/DDBJ databases">
        <title>Genome sequences of 17 halophilic strains isolated from different environments.</title>
        <authorList>
            <person name="Furrow R.E."/>
        </authorList>
    </citation>
    <scope>NUCLEOTIDE SEQUENCE [LARGE SCALE GENOMIC DNA]</scope>
    <source>
        <strain evidence="6 7">SL-4</strain>
    </source>
</reference>
<dbReference type="Pfam" id="PF00989">
    <property type="entry name" value="PAS"/>
    <property type="match status" value="1"/>
</dbReference>
<evidence type="ECO:0000313" key="7">
    <source>
        <dbReference type="Proteomes" id="UP000450457"/>
    </source>
</evidence>
<dbReference type="Gene3D" id="3.40.50.300">
    <property type="entry name" value="P-loop containing nucleotide triphosphate hydrolases"/>
    <property type="match status" value="1"/>
</dbReference>
<dbReference type="InterPro" id="IPR036390">
    <property type="entry name" value="WH_DNA-bd_sf"/>
</dbReference>
<sequence length="672" mass="75824">MKNQLTLLTGTKETQATLHEQLEDILGEFIHIESYAVDEHVPNQVSDDLIIFSSYLIEKEAAPFIAPGSPRKTAIRTINYQHIERLLELEEGTSVLCVNDTSEMAEETIDTLKKMGIDHLSFTAYYPGLKNTYDISTAITPGEVTLAPPSVEKIIDIGVRLIDITTLIEILDHFHLKEKLGGVISNRYTGKIIDLSKKLSEMNKQTELLNQHLQQVVDGVNDGVMAIDADQKVTVFNPFIEEYSGLSHTHAMGKPVHQLFKDPKLLKFMTTPQEEGLYFTLNGYNLMIYRVQWEESDNVIFIFKNSDETITMEKAARKQLLKTGYIAKYTFKDIIGKSPTIEKAKAIGHKLAKTPLPVLIHGESGTGKELFAHAIHHESDRLYEPFLAVNFSALPEDLLESELFGYEEGAFTGAKKGGKKGLFEQADGGTIFLDEIGDISLKLQARLLRVIQEMEIRKIGGSKTIPINVRIIAATNKDLLQLIEQGKFREDLYHRLKVLYVSVPPLRERKTDIPALVEQFLLENHTPNKGLGKGLLGELTRYDWYGNIRELKNTISYLLTVSEGDTITINDLPDEDFFQRPKKNIKRETTSLVDDRLNKKVLEIVLSLNESMINASRKKIYEELDQEGSISLSEQQIRRVLADLKERGFVTIKRGRAGTQITEAGANYIHPS</sequence>
<dbReference type="InterPro" id="IPR025662">
    <property type="entry name" value="Sigma_54_int_dom_ATP-bd_1"/>
</dbReference>
<dbReference type="InterPro" id="IPR036388">
    <property type="entry name" value="WH-like_DNA-bd_sf"/>
</dbReference>
<dbReference type="FunFam" id="3.40.50.300:FF:000006">
    <property type="entry name" value="DNA-binding transcriptional regulator NtrC"/>
    <property type="match status" value="1"/>
</dbReference>
<dbReference type="InterPro" id="IPR025943">
    <property type="entry name" value="Sigma_54_int_dom_ATP-bd_2"/>
</dbReference>
<dbReference type="Gene3D" id="1.10.10.10">
    <property type="entry name" value="Winged helix-like DNA-binding domain superfamily/Winged helix DNA-binding domain"/>
    <property type="match status" value="1"/>
</dbReference>
<dbReference type="RefSeq" id="WP_160914247.1">
    <property type="nucleotide sequence ID" value="NZ_WMFA01000003.1"/>
</dbReference>
<dbReference type="SUPFAM" id="SSF52540">
    <property type="entry name" value="P-loop containing nucleoside triphosphate hydrolases"/>
    <property type="match status" value="1"/>
</dbReference>
<dbReference type="PROSITE" id="PS00676">
    <property type="entry name" value="SIGMA54_INTERACT_2"/>
    <property type="match status" value="1"/>
</dbReference>
<gene>
    <name evidence="6" type="ORF">GLW00_11715</name>
</gene>
<keyword evidence="1" id="KW-0547">Nucleotide-binding</keyword>
<dbReference type="Proteomes" id="UP000450457">
    <property type="component" value="Unassembled WGS sequence"/>
</dbReference>
<dbReference type="InterPro" id="IPR002078">
    <property type="entry name" value="Sigma_54_int"/>
</dbReference>
<dbReference type="Gene3D" id="3.30.450.20">
    <property type="entry name" value="PAS domain"/>
    <property type="match status" value="1"/>
</dbReference>
<evidence type="ECO:0000313" key="6">
    <source>
        <dbReference type="EMBL" id="MYL71527.1"/>
    </source>
</evidence>